<reference evidence="7 8" key="1">
    <citation type="submission" date="2014-08" db="EMBL/GenBank/DDBJ databases">
        <title>Porphyromonas cangingivalis strain:COT-109_OH1386 Genome sequencing.</title>
        <authorList>
            <person name="Wallis C."/>
            <person name="Deusch O."/>
            <person name="O'Flynn C."/>
            <person name="Davis I."/>
            <person name="Jospin G."/>
            <person name="Darling A.E."/>
            <person name="Coil D.A."/>
            <person name="Alexiev A."/>
            <person name="Horsfall A."/>
            <person name="Kirkwood N."/>
            <person name="Harris S."/>
            <person name="Eisen J.A."/>
        </authorList>
    </citation>
    <scope>NUCLEOTIDE SEQUENCE [LARGE SCALE GENOMIC DNA]</scope>
    <source>
        <strain evidence="8">COT-109 OH1386</strain>
    </source>
</reference>
<name>A0A0A2F3A7_PORCN</name>
<sequence>MIMMKNKILILLLSTLMGLTCHTDLKAQQNVLRHGGFEEFIQAGLSERPLGWLVSNTLFGMKREGQRPGGKGSYLLHVYANGGNFHTLDVDDPGNVPVEGGKAYRLTFWHKGNKRNLVIKVRFTWYQGETHRGVSPESTVKTSAETWVEEELYFRVPADADRGELKFTLDYNNGGQVSFDDVEMFLHEGDIPEPLTPPANIRATSHQREIEFTWDRAGDPKITWEVSVNNKLYTDIKTNSFTLDNLNPDSPHAVKIRSVQGTKKSDFSPTKYYRTKPLEKALDAPDRTPYLRTIYPDGRSERRIKPYFNDLGSSTATITYIIDGAPAELQDGYLVFSGKGEHRLVVNIDEGNGNKFRLSYRIYITN</sequence>
<keyword evidence="3" id="KW-0378">Hydrolase</keyword>
<dbReference type="SUPFAM" id="SSF49785">
    <property type="entry name" value="Galactose-binding domain-like"/>
    <property type="match status" value="1"/>
</dbReference>
<dbReference type="SUPFAM" id="SSF49265">
    <property type="entry name" value="Fibronectin type III"/>
    <property type="match status" value="1"/>
</dbReference>
<dbReference type="AlphaFoldDB" id="A0A0A2F3A7"/>
<keyword evidence="2" id="KW-0645">Protease</keyword>
<dbReference type="Gene3D" id="2.60.40.10">
    <property type="entry name" value="Immunoglobulins"/>
    <property type="match status" value="1"/>
</dbReference>
<proteinExistence type="inferred from homology"/>
<dbReference type="InterPro" id="IPR013783">
    <property type="entry name" value="Ig-like_fold"/>
</dbReference>
<evidence type="ECO:0000313" key="8">
    <source>
        <dbReference type="Proteomes" id="UP000030125"/>
    </source>
</evidence>
<accession>A0A0A2F3A7</accession>
<dbReference type="GO" id="GO:0008234">
    <property type="term" value="F:cysteine-type peptidase activity"/>
    <property type="evidence" value="ECO:0007669"/>
    <property type="project" value="UniProtKB-KW"/>
</dbReference>
<dbReference type="PROSITE" id="PS00018">
    <property type="entry name" value="EF_HAND_1"/>
    <property type="match status" value="1"/>
</dbReference>
<dbReference type="GO" id="GO:0006508">
    <property type="term" value="P:proteolysis"/>
    <property type="evidence" value="ECO:0007669"/>
    <property type="project" value="UniProtKB-KW"/>
</dbReference>
<evidence type="ECO:0000256" key="4">
    <source>
        <dbReference type="ARBA" id="ARBA00023026"/>
    </source>
</evidence>
<dbReference type="Proteomes" id="UP000030125">
    <property type="component" value="Unassembled WGS sequence"/>
</dbReference>
<evidence type="ECO:0000259" key="6">
    <source>
        <dbReference type="PROSITE" id="PS50853"/>
    </source>
</evidence>
<keyword evidence="8" id="KW-1185">Reference proteome</keyword>
<comment type="similarity">
    <text evidence="1">Belongs to the peptidase C25 family.</text>
</comment>
<keyword evidence="4" id="KW-0843">Virulence</keyword>
<feature type="domain" description="Fibronectin type-III" evidence="6">
    <location>
        <begin position="197"/>
        <end position="278"/>
    </location>
</feature>
<keyword evidence="3" id="KW-0788">Thiol protease</keyword>
<evidence type="ECO:0000256" key="1">
    <source>
        <dbReference type="ARBA" id="ARBA00006067"/>
    </source>
</evidence>
<keyword evidence="5" id="KW-0732">Signal</keyword>
<evidence type="ECO:0000313" key="7">
    <source>
        <dbReference type="EMBL" id="KGN82924.1"/>
    </source>
</evidence>
<evidence type="ECO:0000256" key="3">
    <source>
        <dbReference type="ARBA" id="ARBA00022807"/>
    </source>
</evidence>
<dbReference type="eggNOG" id="ENOG5032QT9">
    <property type="taxonomic scope" value="Bacteria"/>
</dbReference>
<feature type="signal peptide" evidence="5">
    <location>
        <begin position="1"/>
        <end position="23"/>
    </location>
</feature>
<dbReference type="STRING" id="36874.HQ34_07125"/>
<organism evidence="7 8">
    <name type="scientific">Porphyromonas cangingivalis</name>
    <dbReference type="NCBI Taxonomy" id="36874"/>
    <lineage>
        <taxon>Bacteria</taxon>
        <taxon>Pseudomonadati</taxon>
        <taxon>Bacteroidota</taxon>
        <taxon>Bacteroidia</taxon>
        <taxon>Bacteroidales</taxon>
        <taxon>Porphyromonadaceae</taxon>
        <taxon>Porphyromonas</taxon>
    </lineage>
</organism>
<evidence type="ECO:0000256" key="2">
    <source>
        <dbReference type="ARBA" id="ARBA00022670"/>
    </source>
</evidence>
<dbReference type="InterPro" id="IPR018247">
    <property type="entry name" value="EF_Hand_1_Ca_BS"/>
</dbReference>
<dbReference type="InterPro" id="IPR036116">
    <property type="entry name" value="FN3_sf"/>
</dbReference>
<feature type="chain" id="PRO_5001998596" description="Fibronectin type-III domain-containing protein" evidence="5">
    <location>
        <begin position="24"/>
        <end position="366"/>
    </location>
</feature>
<dbReference type="InterPro" id="IPR008979">
    <property type="entry name" value="Galactose-bd-like_sf"/>
</dbReference>
<gene>
    <name evidence="7" type="ORF">HQ35_01580</name>
</gene>
<dbReference type="PROSITE" id="PS50853">
    <property type="entry name" value="FN3"/>
    <property type="match status" value="1"/>
</dbReference>
<evidence type="ECO:0000256" key="5">
    <source>
        <dbReference type="SAM" id="SignalP"/>
    </source>
</evidence>
<dbReference type="EMBL" id="JQJD01000005">
    <property type="protein sequence ID" value="KGN82924.1"/>
    <property type="molecule type" value="Genomic_DNA"/>
</dbReference>
<dbReference type="InterPro" id="IPR003961">
    <property type="entry name" value="FN3_dom"/>
</dbReference>
<dbReference type="Gene3D" id="2.60.120.260">
    <property type="entry name" value="Galactose-binding domain-like"/>
    <property type="match status" value="1"/>
</dbReference>
<protein>
    <recommendedName>
        <fullName evidence="6">Fibronectin type-III domain-containing protein</fullName>
    </recommendedName>
</protein>
<comment type="caution">
    <text evidence="7">The sequence shown here is derived from an EMBL/GenBank/DDBJ whole genome shotgun (WGS) entry which is preliminary data.</text>
</comment>
<dbReference type="CDD" id="cd00063">
    <property type="entry name" value="FN3"/>
    <property type="match status" value="1"/>
</dbReference>